<dbReference type="Proteomes" id="UP001201873">
    <property type="component" value="Unassembled WGS sequence"/>
</dbReference>
<evidence type="ECO:0000313" key="3">
    <source>
        <dbReference type="Proteomes" id="UP001201873"/>
    </source>
</evidence>
<keyword evidence="3" id="KW-1185">Reference proteome</keyword>
<proteinExistence type="predicted"/>
<dbReference type="Pfam" id="PF13546">
    <property type="entry name" value="DDE_5"/>
    <property type="match status" value="1"/>
</dbReference>
<feature type="domain" description="Transposase IS701-like DDE" evidence="1">
    <location>
        <begin position="3"/>
        <end position="95"/>
    </location>
</feature>
<dbReference type="NCBIfam" id="NF033540">
    <property type="entry name" value="transpos_IS701"/>
    <property type="match status" value="1"/>
</dbReference>
<accession>A0ABT0K4X8</accession>
<name>A0ABT0K4X8_9ACTN</name>
<dbReference type="PANTHER" id="PTHR33627">
    <property type="entry name" value="TRANSPOSASE"/>
    <property type="match status" value="1"/>
</dbReference>
<dbReference type="PANTHER" id="PTHR33627:SF1">
    <property type="entry name" value="TRANSPOSASE"/>
    <property type="match status" value="1"/>
</dbReference>
<dbReference type="InterPro" id="IPR039365">
    <property type="entry name" value="IS701-like"/>
</dbReference>
<gene>
    <name evidence="2" type="ORF">MXD59_24335</name>
</gene>
<organism evidence="2 3">
    <name type="scientific">Frankia umida</name>
    <dbReference type="NCBI Taxonomy" id="573489"/>
    <lineage>
        <taxon>Bacteria</taxon>
        <taxon>Bacillati</taxon>
        <taxon>Actinomycetota</taxon>
        <taxon>Actinomycetes</taxon>
        <taxon>Frankiales</taxon>
        <taxon>Frankiaceae</taxon>
        <taxon>Frankia</taxon>
    </lineage>
</organism>
<reference evidence="2 3" key="1">
    <citation type="submission" date="2022-04" db="EMBL/GenBank/DDBJ databases">
        <title>Genome diversity in the genus Frankia.</title>
        <authorList>
            <person name="Carlos-Shanley C."/>
            <person name="Hahn D."/>
        </authorList>
    </citation>
    <scope>NUCLEOTIDE SEQUENCE [LARGE SCALE GENOMIC DNA]</scope>
    <source>
        <strain evidence="2 3">Ag45/Mut15</strain>
    </source>
</reference>
<protein>
    <submittedName>
        <fullName evidence="2">IS701 family transposase</fullName>
    </submittedName>
</protein>
<dbReference type="SUPFAM" id="SSF53098">
    <property type="entry name" value="Ribonuclease H-like"/>
    <property type="match status" value="1"/>
</dbReference>
<dbReference type="RefSeq" id="WP_248826916.1">
    <property type="nucleotide sequence ID" value="NZ_JALKFT010000047.1"/>
</dbReference>
<dbReference type="EMBL" id="JALKFT010000047">
    <property type="protein sequence ID" value="MCK9878851.1"/>
    <property type="molecule type" value="Genomic_DNA"/>
</dbReference>
<evidence type="ECO:0000313" key="2">
    <source>
        <dbReference type="EMBL" id="MCK9878851.1"/>
    </source>
</evidence>
<sequence>MRCVRSWNECLPQSWTGDEDRCREAGIGGEVTFATKPQLAKAMLARALAGKVPARWVTADEVYGSDRRLRMWLEAEGIGHVMAVKSNESLIGATTGHIFTAVRARTLADEVADEGWQTLSAGDGEKGPRLYQWARVSIRPLREKGAGHWLLIRRSLTDSSTRAFYVCYGPAETTLTELVRIAGSRWSIEECFQTAKGEVGLDHYQVRRYDAWYRHITLSMLAHAYLTVTRATQHTAHSEKVPLCPSSSR</sequence>
<dbReference type="InterPro" id="IPR012337">
    <property type="entry name" value="RNaseH-like_sf"/>
</dbReference>
<comment type="caution">
    <text evidence="2">The sequence shown here is derived from an EMBL/GenBank/DDBJ whole genome shotgun (WGS) entry which is preliminary data.</text>
</comment>
<evidence type="ECO:0000259" key="1">
    <source>
        <dbReference type="Pfam" id="PF13546"/>
    </source>
</evidence>
<dbReference type="InterPro" id="IPR038721">
    <property type="entry name" value="IS701-like_DDE_dom"/>
</dbReference>